<accession>A0A1X6YMK7</accession>
<organism evidence="2 3">
    <name type="scientific">Roseovarius albus</name>
    <dbReference type="NCBI Taxonomy" id="1247867"/>
    <lineage>
        <taxon>Bacteria</taxon>
        <taxon>Pseudomonadati</taxon>
        <taxon>Pseudomonadota</taxon>
        <taxon>Alphaproteobacteria</taxon>
        <taxon>Rhodobacterales</taxon>
        <taxon>Roseobacteraceae</taxon>
        <taxon>Roseovarius</taxon>
    </lineage>
</organism>
<gene>
    <name evidence="2" type="ORF">ROA7450_00970</name>
</gene>
<dbReference type="OrthoDB" id="7744846at2"/>
<feature type="transmembrane region" description="Helical" evidence="1">
    <location>
        <begin position="55"/>
        <end position="75"/>
    </location>
</feature>
<dbReference type="Proteomes" id="UP000193061">
    <property type="component" value="Unassembled WGS sequence"/>
</dbReference>
<feature type="transmembrane region" description="Helical" evidence="1">
    <location>
        <begin position="87"/>
        <end position="108"/>
    </location>
</feature>
<proteinExistence type="predicted"/>
<feature type="transmembrane region" description="Helical" evidence="1">
    <location>
        <begin position="139"/>
        <end position="158"/>
    </location>
</feature>
<sequence length="183" mass="19557">MTGMVTQLWMAVLLGWLGFVAISFMTDTQMAAIAGLAFGISCVVMLRETVVLRGLVAVLEPVGVILPVLALRHVAGKLGVEITPLTTVELLVFLALYIAFLLTAFDVIPVEAYRLGYAPVPVAVMVLLACAYGAATGNLLVPLVAVVGQLLWVLGWGSSNWFDHVLHVLLVPVIFATLIGRLF</sequence>
<keyword evidence="1" id="KW-0812">Transmembrane</keyword>
<reference evidence="2 3" key="1">
    <citation type="submission" date="2017-03" db="EMBL/GenBank/DDBJ databases">
        <authorList>
            <person name="Afonso C.L."/>
            <person name="Miller P.J."/>
            <person name="Scott M.A."/>
            <person name="Spackman E."/>
            <person name="Goraichik I."/>
            <person name="Dimitrov K.M."/>
            <person name="Suarez D.L."/>
            <person name="Swayne D.E."/>
        </authorList>
    </citation>
    <scope>NUCLEOTIDE SEQUENCE [LARGE SCALE GENOMIC DNA]</scope>
    <source>
        <strain evidence="2 3">CECT 7450</strain>
    </source>
</reference>
<dbReference type="EMBL" id="FWFX01000002">
    <property type="protein sequence ID" value="SLN24003.1"/>
    <property type="molecule type" value="Genomic_DNA"/>
</dbReference>
<keyword evidence="1" id="KW-0472">Membrane</keyword>
<evidence type="ECO:0000313" key="3">
    <source>
        <dbReference type="Proteomes" id="UP000193061"/>
    </source>
</evidence>
<protein>
    <submittedName>
        <fullName evidence="2">Uncharacterized protein</fullName>
    </submittedName>
</protein>
<keyword evidence="1" id="KW-1133">Transmembrane helix</keyword>
<dbReference type="AlphaFoldDB" id="A0A1X6YMK7"/>
<keyword evidence="3" id="KW-1185">Reference proteome</keyword>
<feature type="transmembrane region" description="Helical" evidence="1">
    <location>
        <begin position="114"/>
        <end position="132"/>
    </location>
</feature>
<feature type="transmembrane region" description="Helical" evidence="1">
    <location>
        <begin position="164"/>
        <end position="182"/>
    </location>
</feature>
<evidence type="ECO:0000256" key="1">
    <source>
        <dbReference type="SAM" id="Phobius"/>
    </source>
</evidence>
<evidence type="ECO:0000313" key="2">
    <source>
        <dbReference type="EMBL" id="SLN24003.1"/>
    </source>
</evidence>
<name>A0A1X6YMK7_9RHOB</name>